<evidence type="ECO:0000256" key="3">
    <source>
        <dbReference type="ARBA" id="ARBA00022676"/>
    </source>
</evidence>
<evidence type="ECO:0000256" key="5">
    <source>
        <dbReference type="ARBA" id="ARBA00022968"/>
    </source>
</evidence>
<evidence type="ECO:0000256" key="1">
    <source>
        <dbReference type="ARBA" id="ARBA00004606"/>
    </source>
</evidence>
<dbReference type="PANTHER" id="PTHR31121">
    <property type="entry name" value="ALPHA-1,2 MANNOSYLTRANSFERASE KTR1"/>
    <property type="match status" value="1"/>
</dbReference>
<keyword evidence="5" id="KW-0735">Signal-anchor</keyword>
<dbReference type="PIRSF" id="PIRSF018153">
    <property type="entry name" value="Glyco_trans_15"/>
    <property type="match status" value="1"/>
</dbReference>
<proteinExistence type="inferred from homology"/>
<evidence type="ECO:0000256" key="2">
    <source>
        <dbReference type="ARBA" id="ARBA00007677"/>
    </source>
</evidence>
<dbReference type="GO" id="GO:0016757">
    <property type="term" value="F:glycosyltransferase activity"/>
    <property type="evidence" value="ECO:0007669"/>
    <property type="project" value="UniProtKB-KW"/>
</dbReference>
<dbReference type="EMBL" id="OZ004258">
    <property type="protein sequence ID" value="CAK7913480.1"/>
    <property type="molecule type" value="Genomic_DNA"/>
</dbReference>
<accession>A0ABP0EFM0</accession>
<dbReference type="InterPro" id="IPR002685">
    <property type="entry name" value="Glyco_trans_15"/>
</dbReference>
<dbReference type="InterPro" id="IPR029044">
    <property type="entry name" value="Nucleotide-diphossugar_trans"/>
</dbReference>
<evidence type="ECO:0000313" key="6">
    <source>
        <dbReference type="EMBL" id="CAK7913480.1"/>
    </source>
</evidence>
<comment type="similarity">
    <text evidence="2">Belongs to the glycosyltransferase 15 family.</text>
</comment>
<comment type="subcellular location">
    <subcellularLocation>
        <location evidence="1">Membrane</location>
        <topology evidence="1">Single-pass type II membrane protein</topology>
    </subcellularLocation>
</comment>
<sequence length="381" mass="44831">MASPWSVGIRPKRISALLGVVLILFTIWAYTWYSFDLKLLEVKIPSKGGDTKIEDMQDDKGVLFSLVRNEELDGMLSSIGYVQKRYNNQFHSDWVFANDKPFTEEFKQKVTKTFTSGRAIFVRIPVEYWSYPEHIDLDRAAESRTLAQSKGMAYGGSEEYRHMCRFNSGFFYKLEALKPYRYYWRIEPNVKFVCNFKEDPFEVMKNNSFIYGWTMTMGEFADTVPTLWDTTQTFLKKNNGLISKKNMYNFVTDDNGDTYNLCHYWSNFEIGDLEFYRSKDSPYEKYFQYLDKAGGFFYERWGDAPVHSIAMSLFVPSDKIYHFANTGYYHKPNQGCPVDEFVRQDLQCDCNPRKDFTFHKFSCTRKYYKVKGLEFPGPAED</sequence>
<keyword evidence="3 6" id="KW-0328">Glycosyltransferase</keyword>
<evidence type="ECO:0000256" key="4">
    <source>
        <dbReference type="ARBA" id="ARBA00022679"/>
    </source>
</evidence>
<name>A0ABP0EFM0_9ASCO</name>
<reference evidence="6 7" key="1">
    <citation type="submission" date="2024-01" db="EMBL/GenBank/DDBJ databases">
        <authorList>
            <consortium name="Genoscope - CEA"/>
            <person name="William W."/>
        </authorList>
    </citation>
    <scope>NUCLEOTIDE SEQUENCE [LARGE SCALE GENOMIC DNA]</scope>
    <source>
        <strain evidence="6 7">29B2s-10</strain>
    </source>
</reference>
<keyword evidence="4" id="KW-0808">Transferase</keyword>
<dbReference type="SUPFAM" id="SSF53448">
    <property type="entry name" value="Nucleotide-diphospho-sugar transferases"/>
    <property type="match status" value="1"/>
</dbReference>
<evidence type="ECO:0000313" key="7">
    <source>
        <dbReference type="Proteomes" id="UP001497600"/>
    </source>
</evidence>
<protein>
    <submittedName>
        <fullName evidence="6">Alpha-1,2 mannosyltransferase Ktr1p</fullName>
    </submittedName>
</protein>
<dbReference type="Proteomes" id="UP001497600">
    <property type="component" value="Chromosome F"/>
</dbReference>
<dbReference type="Gene3D" id="3.90.550.10">
    <property type="entry name" value="Spore Coat Polysaccharide Biosynthesis Protein SpsA, Chain A"/>
    <property type="match status" value="1"/>
</dbReference>
<keyword evidence="5" id="KW-0812">Transmembrane</keyword>
<dbReference type="PANTHER" id="PTHR31121:SF8">
    <property type="entry name" value="GLYCOLIPID 2-ALPHA-MANNOSYLTRANSFERASE-RELATED"/>
    <property type="match status" value="1"/>
</dbReference>
<dbReference type="Pfam" id="PF01793">
    <property type="entry name" value="Glyco_transf_15"/>
    <property type="match status" value="1"/>
</dbReference>
<organism evidence="6 7">
    <name type="scientific">[Candida] anglica</name>
    <dbReference type="NCBI Taxonomy" id="148631"/>
    <lineage>
        <taxon>Eukaryota</taxon>
        <taxon>Fungi</taxon>
        <taxon>Dikarya</taxon>
        <taxon>Ascomycota</taxon>
        <taxon>Saccharomycotina</taxon>
        <taxon>Pichiomycetes</taxon>
        <taxon>Debaryomycetaceae</taxon>
        <taxon>Kurtzmaniella</taxon>
    </lineage>
</organism>
<gene>
    <name evidence="6" type="primary">KTR1</name>
    <name evidence="6" type="ORF">CAAN4_F11914</name>
</gene>
<keyword evidence="7" id="KW-1185">Reference proteome</keyword>